<dbReference type="Proteomes" id="UP000887565">
    <property type="component" value="Unplaced"/>
</dbReference>
<proteinExistence type="predicted"/>
<dbReference type="GO" id="GO:0005634">
    <property type="term" value="C:nucleus"/>
    <property type="evidence" value="ECO:0007669"/>
    <property type="project" value="UniProtKB-SubCell"/>
</dbReference>
<comment type="subcellular location">
    <subcellularLocation>
        <location evidence="1">Nucleus</location>
    </subcellularLocation>
</comment>
<evidence type="ECO:0000256" key="4">
    <source>
        <dbReference type="SAM" id="MobiDB-lite"/>
    </source>
</evidence>
<dbReference type="Pfam" id="PF24680">
    <property type="entry name" value="SH3_Hsr9"/>
    <property type="match status" value="1"/>
</dbReference>
<evidence type="ECO:0000256" key="2">
    <source>
        <dbReference type="ARBA" id="ARBA00022763"/>
    </source>
</evidence>
<evidence type="ECO:0000259" key="5">
    <source>
        <dbReference type="PROSITE" id="PS50172"/>
    </source>
</evidence>
<feature type="domain" description="BRCT" evidence="5">
    <location>
        <begin position="487"/>
        <end position="600"/>
    </location>
</feature>
<protein>
    <submittedName>
        <fullName evidence="7">BRCT domain-containing protein</fullName>
    </submittedName>
</protein>
<keyword evidence="2" id="KW-0227">DNA damage</keyword>
<dbReference type="InterPro" id="IPR036420">
    <property type="entry name" value="BRCT_dom_sf"/>
</dbReference>
<dbReference type="Pfam" id="PF00533">
    <property type="entry name" value="BRCT"/>
    <property type="match status" value="1"/>
</dbReference>
<evidence type="ECO:0000313" key="7">
    <source>
        <dbReference type="WBParaSite" id="nRc.2.0.1.t01556-RA"/>
    </source>
</evidence>
<reference evidence="7" key="1">
    <citation type="submission" date="2022-11" db="UniProtKB">
        <authorList>
            <consortium name="WormBaseParasite"/>
        </authorList>
    </citation>
    <scope>IDENTIFICATION</scope>
</reference>
<dbReference type="SUPFAM" id="SSF52113">
    <property type="entry name" value="BRCT domain"/>
    <property type="match status" value="1"/>
</dbReference>
<dbReference type="GO" id="GO:0042393">
    <property type="term" value="F:histone binding"/>
    <property type="evidence" value="ECO:0007669"/>
    <property type="project" value="TreeGrafter"/>
</dbReference>
<organism evidence="6 7">
    <name type="scientific">Romanomermis culicivorax</name>
    <name type="common">Nematode worm</name>
    <dbReference type="NCBI Taxonomy" id="13658"/>
    <lineage>
        <taxon>Eukaryota</taxon>
        <taxon>Metazoa</taxon>
        <taxon>Ecdysozoa</taxon>
        <taxon>Nematoda</taxon>
        <taxon>Enoplea</taxon>
        <taxon>Dorylaimia</taxon>
        <taxon>Mermithida</taxon>
        <taxon>Mermithoidea</taxon>
        <taxon>Mermithidae</taxon>
        <taxon>Romanomermis</taxon>
    </lineage>
</organism>
<evidence type="ECO:0000256" key="1">
    <source>
        <dbReference type="ARBA" id="ARBA00004123"/>
    </source>
</evidence>
<feature type="region of interest" description="Disordered" evidence="4">
    <location>
        <begin position="15"/>
        <end position="34"/>
    </location>
</feature>
<dbReference type="WBParaSite" id="nRc.2.0.1.t01556-RA">
    <property type="protein sequence ID" value="nRc.2.0.1.t01556-RA"/>
    <property type="gene ID" value="nRc.2.0.1.g01556"/>
</dbReference>
<dbReference type="GO" id="GO:0000077">
    <property type="term" value="P:DNA damage checkpoint signaling"/>
    <property type="evidence" value="ECO:0007669"/>
    <property type="project" value="TreeGrafter"/>
</dbReference>
<dbReference type="GO" id="GO:0045944">
    <property type="term" value="P:positive regulation of transcription by RNA polymerase II"/>
    <property type="evidence" value="ECO:0007669"/>
    <property type="project" value="TreeGrafter"/>
</dbReference>
<dbReference type="InterPro" id="IPR047249">
    <property type="entry name" value="BRCT_p53bp1-like_rpt1"/>
</dbReference>
<sequence>MATVRSSCQIRISKHINAENQRRAPENNTAGQGIPRTMDVDEIANELRSFGNAMFSHQTEIMKSPEKLAHASTESQENGQKTMETLPPIAETSSSTASEIKSRKPPIVKNTFSGGVRFFAPTENNIPLDYENDDSSPFEPNRPRFLINRSDRRIFLPDDHGERPYLIFGDIEDKINELQLNPEPSDIRYAIEMRNKQDKAYFKKIASDPNFTPPAASFSRKSQNTAVRYDNDIDYTLPSSSKKTDTIRDVDRFTAKNAMRKKIGLPTPKVNVSMMVDSSSAATIKRPVLAEAPDFEPKRLSAEEQLKIDAGSLISEEQGFSRSGPINISIRVYKIRFMDGEFRDMNQNDFVPLFKLKPGDELVISVTSKRDMYQFIPCRITKVPSKKIAKEWFEGMFHVENRASSNEERVPWTKLVIESRLVKNFVNIKRTAMASSLEGPKRTNIPPHQVLRPPQQRPPSLTAEGRLSVADNNKTEAMLVVKPFQQIDRTIFKGMRFVLTSATRPKDSQSSTDDAVIPPIMPFVKRRVREMIEERQGEVYDDFHQMEGEDTSNCYLVADQFYRTHKYLSALVRAVPCVSHMWIFECCKENQFLHPTIFMLPAGRSLENNQVMKW</sequence>
<dbReference type="SMART" id="SM00292">
    <property type="entry name" value="BRCT"/>
    <property type="match status" value="1"/>
</dbReference>
<dbReference type="Gene3D" id="3.40.50.10190">
    <property type="entry name" value="BRCT domain"/>
    <property type="match status" value="1"/>
</dbReference>
<accession>A0A915HJP8</accession>
<feature type="region of interest" description="Disordered" evidence="4">
    <location>
        <begin position="437"/>
        <end position="463"/>
    </location>
</feature>
<dbReference type="AlphaFoldDB" id="A0A915HJP8"/>
<evidence type="ECO:0000313" key="6">
    <source>
        <dbReference type="Proteomes" id="UP000887565"/>
    </source>
</evidence>
<dbReference type="PANTHER" id="PTHR15321">
    <property type="entry name" value="TUMOR SUPPRESSOR P53-BINDING PROTEIN 1"/>
    <property type="match status" value="1"/>
</dbReference>
<dbReference type="InterPro" id="IPR001357">
    <property type="entry name" value="BRCT_dom"/>
</dbReference>
<evidence type="ECO:0000256" key="3">
    <source>
        <dbReference type="ARBA" id="ARBA00023242"/>
    </source>
</evidence>
<dbReference type="PROSITE" id="PS50172">
    <property type="entry name" value="BRCT"/>
    <property type="match status" value="1"/>
</dbReference>
<keyword evidence="6" id="KW-1185">Reference proteome</keyword>
<feature type="compositionally biased region" description="Basic and acidic residues" evidence="4">
    <location>
        <begin position="16"/>
        <end position="25"/>
    </location>
</feature>
<dbReference type="InterPro" id="IPR047252">
    <property type="entry name" value="TP53BP1-like"/>
</dbReference>
<dbReference type="InterPro" id="IPR056492">
    <property type="entry name" value="SH3_Hsr9"/>
</dbReference>
<name>A0A915HJP8_ROMCU</name>
<dbReference type="CDD" id="cd17745">
    <property type="entry name" value="BRCT_p53bp1_rpt1"/>
    <property type="match status" value="1"/>
</dbReference>
<keyword evidence="3" id="KW-0539">Nucleus</keyword>
<dbReference type="PANTHER" id="PTHR15321:SF3">
    <property type="entry name" value="TP53-BINDING PROTEIN 1"/>
    <property type="match status" value="1"/>
</dbReference>